<dbReference type="RefSeq" id="WP_107214171.1">
    <property type="nucleotide sequence ID" value="NZ_KZ686268.1"/>
</dbReference>
<comment type="caution">
    <text evidence="5">The sequence shown here is derived from an EMBL/GenBank/DDBJ whole genome shotgun (WGS) entry which is preliminary data.</text>
</comment>
<name>A0A2T3HNW8_9SPHI</name>
<feature type="domain" description="Gliding motility-associated protein GldM C-terminal" evidence="1">
    <location>
        <begin position="408"/>
        <end position="513"/>
    </location>
</feature>
<proteinExistence type="predicted"/>
<dbReference type="Pfam" id="PF12081">
    <property type="entry name" value="GldM_1st"/>
    <property type="match status" value="1"/>
</dbReference>
<dbReference type="Pfam" id="PF21601">
    <property type="entry name" value="GldM_2nd"/>
    <property type="match status" value="1"/>
</dbReference>
<accession>A0A2T3HNW8</accession>
<dbReference type="InterPro" id="IPR048405">
    <property type="entry name" value="GldM_Ig-like-1"/>
</dbReference>
<evidence type="ECO:0000259" key="1">
    <source>
        <dbReference type="Pfam" id="PF12080"/>
    </source>
</evidence>
<organism evidence="5 6">
    <name type="scientific">Pedobacter yulinensis</name>
    <dbReference type="NCBI Taxonomy" id="2126353"/>
    <lineage>
        <taxon>Bacteria</taxon>
        <taxon>Pseudomonadati</taxon>
        <taxon>Bacteroidota</taxon>
        <taxon>Sphingobacteriia</taxon>
        <taxon>Sphingobacteriales</taxon>
        <taxon>Sphingobacteriaceae</taxon>
        <taxon>Pedobacter</taxon>
    </lineage>
</organism>
<dbReference type="Pfam" id="PF12080">
    <property type="entry name" value="GldM_4th"/>
    <property type="match status" value="1"/>
</dbReference>
<dbReference type="AlphaFoldDB" id="A0A2T3HNW8"/>
<sequence length="513" mass="56573">MAKSKMTPRQRLVNLMYLVLLAMLALSIPDSVLNAFKNLDDNLQESIQKNQFETSSYLASFRDKRLKGDPEKNTIILDRAGQAVSLVAGLNNYIDSLKGVLLDQTGGYRKETGEVANGENTDLTYQFFIKKENAAALRKRINETRSRLLALFPETERHTLNFKMSATDKKTASGQTESWEMYNFGKETPVTAAVTILSMLKSEAVNAENYLVKKILGHYDESVITLDRFVATASAPTAYVLAGQPYRADVYLNSYNSARAAQVTVNGQSIPVVNGIGKYESRSSRPGVYTWRGTVRMRQTDGTIKEFQTEPQTYQVAAPSATIAPEKLNIFYAGIGNPLRISAAGFSTDKLNVSLSGPGSLRRTQTGYSYQVGSEGIGKRVVLQTTTTVDGRSISLGSQEFRIKKLKDPTAKFAGKTAGTMNPVVLRNQDFIYANVEDFEFDVKYSIRRFTVTIVGPSRELSVIQNNGADFGQQLKAAFNSVRPGSKVIFDNILCTGPDGVDRVLNPIIMTIN</sequence>
<evidence type="ECO:0000259" key="4">
    <source>
        <dbReference type="Pfam" id="PF21602"/>
    </source>
</evidence>
<feature type="domain" description="Gliding motility-associated protein GldM second immunoglobulin-like" evidence="4">
    <location>
        <begin position="320"/>
        <end position="404"/>
    </location>
</feature>
<dbReference type="InterPro" id="IPR048406">
    <property type="entry name" value="GldM_Ig-like-2"/>
</dbReference>
<feature type="domain" description="Gliding motility-associated protein GldM N-terminal" evidence="2">
    <location>
        <begin position="32"/>
        <end position="217"/>
    </location>
</feature>
<feature type="domain" description="Gliding motility-associated protein GldM first immunoglobulin-like" evidence="3">
    <location>
        <begin position="221"/>
        <end position="317"/>
    </location>
</feature>
<dbReference type="InterPro" id="IPR022720">
    <property type="entry name" value="Motility-assoc_prot_GldM_N"/>
</dbReference>
<dbReference type="InterPro" id="IPR019859">
    <property type="entry name" value="Motility-assoc_prot_GldM"/>
</dbReference>
<dbReference type="EMBL" id="PYLS01000004">
    <property type="protein sequence ID" value="PST84093.1"/>
    <property type="molecule type" value="Genomic_DNA"/>
</dbReference>
<evidence type="ECO:0000313" key="5">
    <source>
        <dbReference type="EMBL" id="PST84093.1"/>
    </source>
</evidence>
<dbReference type="InterPro" id="IPR022719">
    <property type="entry name" value="Motility-assoc_prot_GldM_C"/>
</dbReference>
<protein>
    <submittedName>
        <fullName evidence="5">Gliding motility protein GldM</fullName>
    </submittedName>
</protein>
<dbReference type="OrthoDB" id="1490890at2"/>
<evidence type="ECO:0000259" key="3">
    <source>
        <dbReference type="Pfam" id="PF21601"/>
    </source>
</evidence>
<keyword evidence="6" id="KW-1185">Reference proteome</keyword>
<dbReference type="NCBIfam" id="TIGR03517">
    <property type="entry name" value="GldM_gliding"/>
    <property type="match status" value="1"/>
</dbReference>
<gene>
    <name evidence="5" type="ORF">C7T94_05005</name>
</gene>
<evidence type="ECO:0000259" key="2">
    <source>
        <dbReference type="Pfam" id="PF12081"/>
    </source>
</evidence>
<dbReference type="Proteomes" id="UP000240912">
    <property type="component" value="Unassembled WGS sequence"/>
</dbReference>
<evidence type="ECO:0000313" key="6">
    <source>
        <dbReference type="Proteomes" id="UP000240912"/>
    </source>
</evidence>
<dbReference type="Pfam" id="PF21602">
    <property type="entry name" value="GldM_3rd"/>
    <property type="match status" value="1"/>
</dbReference>
<reference evidence="5 6" key="1">
    <citation type="submission" date="2018-03" db="EMBL/GenBank/DDBJ databases">
        <authorList>
            <person name="Keele B.F."/>
        </authorList>
    </citation>
    <scope>NUCLEOTIDE SEQUENCE [LARGE SCALE GENOMIC DNA]</scope>
    <source>
        <strain evidence="5 6">YL28-9</strain>
    </source>
</reference>